<protein>
    <submittedName>
        <fullName evidence="2">Uncharacterized protein</fullName>
    </submittedName>
</protein>
<dbReference type="EMBL" id="KV878236">
    <property type="protein sequence ID" value="OJZ92621.1"/>
    <property type="molecule type" value="Genomic_DNA"/>
</dbReference>
<evidence type="ECO:0000313" key="2">
    <source>
        <dbReference type="EMBL" id="OJZ92621.1"/>
    </source>
</evidence>
<name>A0A1M3U0T6_ASPLC</name>
<evidence type="ECO:0000313" key="3">
    <source>
        <dbReference type="Proteomes" id="UP000184063"/>
    </source>
</evidence>
<accession>A0A1M3U0T6</accession>
<keyword evidence="1" id="KW-1133">Transmembrane helix</keyword>
<dbReference type="AlphaFoldDB" id="A0A1M3U0T6"/>
<dbReference type="Proteomes" id="UP000184063">
    <property type="component" value="Unassembled WGS sequence"/>
</dbReference>
<feature type="transmembrane region" description="Helical" evidence="1">
    <location>
        <begin position="39"/>
        <end position="61"/>
    </location>
</feature>
<reference evidence="3" key="1">
    <citation type="journal article" date="2017" name="Genome Biol.">
        <title>Comparative genomics reveals high biological diversity and specific adaptations in the industrially and medically important fungal genus Aspergillus.</title>
        <authorList>
            <person name="de Vries R.P."/>
            <person name="Riley R."/>
            <person name="Wiebenga A."/>
            <person name="Aguilar-Osorio G."/>
            <person name="Amillis S."/>
            <person name="Uchima C.A."/>
            <person name="Anderluh G."/>
            <person name="Asadollahi M."/>
            <person name="Askin M."/>
            <person name="Barry K."/>
            <person name="Battaglia E."/>
            <person name="Bayram O."/>
            <person name="Benocci T."/>
            <person name="Braus-Stromeyer S.A."/>
            <person name="Caldana C."/>
            <person name="Canovas D."/>
            <person name="Cerqueira G.C."/>
            <person name="Chen F."/>
            <person name="Chen W."/>
            <person name="Choi C."/>
            <person name="Clum A."/>
            <person name="Dos Santos R.A."/>
            <person name="Damasio A.R."/>
            <person name="Diallinas G."/>
            <person name="Emri T."/>
            <person name="Fekete E."/>
            <person name="Flipphi M."/>
            <person name="Freyberg S."/>
            <person name="Gallo A."/>
            <person name="Gournas C."/>
            <person name="Habgood R."/>
            <person name="Hainaut M."/>
            <person name="Harispe M.L."/>
            <person name="Henrissat B."/>
            <person name="Hilden K.S."/>
            <person name="Hope R."/>
            <person name="Hossain A."/>
            <person name="Karabika E."/>
            <person name="Karaffa L."/>
            <person name="Karanyi Z."/>
            <person name="Krasevec N."/>
            <person name="Kuo A."/>
            <person name="Kusch H."/>
            <person name="LaButti K."/>
            <person name="Lagendijk E.L."/>
            <person name="Lapidus A."/>
            <person name="Levasseur A."/>
            <person name="Lindquist E."/>
            <person name="Lipzen A."/>
            <person name="Logrieco A.F."/>
            <person name="MacCabe A."/>
            <person name="Maekelae M.R."/>
            <person name="Malavazi I."/>
            <person name="Melin P."/>
            <person name="Meyer V."/>
            <person name="Mielnichuk N."/>
            <person name="Miskei M."/>
            <person name="Molnar A.P."/>
            <person name="Mule G."/>
            <person name="Ngan C.Y."/>
            <person name="Orejas M."/>
            <person name="Orosz E."/>
            <person name="Ouedraogo J.P."/>
            <person name="Overkamp K.M."/>
            <person name="Park H.-S."/>
            <person name="Perrone G."/>
            <person name="Piumi F."/>
            <person name="Punt P.J."/>
            <person name="Ram A.F."/>
            <person name="Ramon A."/>
            <person name="Rauscher S."/>
            <person name="Record E."/>
            <person name="Riano-Pachon D.M."/>
            <person name="Robert V."/>
            <person name="Roehrig J."/>
            <person name="Ruller R."/>
            <person name="Salamov A."/>
            <person name="Salih N.S."/>
            <person name="Samson R.A."/>
            <person name="Sandor E."/>
            <person name="Sanguinetti M."/>
            <person name="Schuetze T."/>
            <person name="Sepcic K."/>
            <person name="Shelest E."/>
            <person name="Sherlock G."/>
            <person name="Sophianopoulou V."/>
            <person name="Squina F.M."/>
            <person name="Sun H."/>
            <person name="Susca A."/>
            <person name="Todd R.B."/>
            <person name="Tsang A."/>
            <person name="Unkles S.E."/>
            <person name="van de Wiele N."/>
            <person name="van Rossen-Uffink D."/>
            <person name="Oliveira J.V."/>
            <person name="Vesth T.C."/>
            <person name="Visser J."/>
            <person name="Yu J.-H."/>
            <person name="Zhou M."/>
            <person name="Andersen M.R."/>
            <person name="Archer D.B."/>
            <person name="Baker S.E."/>
            <person name="Benoit I."/>
            <person name="Brakhage A.A."/>
            <person name="Braus G.H."/>
            <person name="Fischer R."/>
            <person name="Frisvad J.C."/>
            <person name="Goldman G.H."/>
            <person name="Houbraken J."/>
            <person name="Oakley B."/>
            <person name="Pocsi I."/>
            <person name="Scazzocchio C."/>
            <person name="Seiboth B."/>
            <person name="vanKuyk P.A."/>
            <person name="Wortman J."/>
            <person name="Dyer P.S."/>
            <person name="Grigoriev I.V."/>
        </authorList>
    </citation>
    <scope>NUCLEOTIDE SEQUENCE [LARGE SCALE GENOMIC DNA]</scope>
    <source>
        <strain evidence="3">CBS 106.47</strain>
    </source>
</reference>
<keyword evidence="1" id="KW-0812">Transmembrane</keyword>
<sequence length="68" mass="7886">MLLFLSSQRVHRIPIRTEGPVCILQGWLPVILSFRLSPFLFALPTIHSLFIPFFLPFLSFLPYSPPRC</sequence>
<proteinExistence type="predicted"/>
<gene>
    <name evidence="2" type="ORF">ASPFODRAFT_269545</name>
</gene>
<keyword evidence="1" id="KW-0472">Membrane</keyword>
<organism evidence="2 3">
    <name type="scientific">Aspergillus luchuensis (strain CBS 106.47)</name>
    <dbReference type="NCBI Taxonomy" id="1137211"/>
    <lineage>
        <taxon>Eukaryota</taxon>
        <taxon>Fungi</taxon>
        <taxon>Dikarya</taxon>
        <taxon>Ascomycota</taxon>
        <taxon>Pezizomycotina</taxon>
        <taxon>Eurotiomycetes</taxon>
        <taxon>Eurotiomycetidae</taxon>
        <taxon>Eurotiales</taxon>
        <taxon>Aspergillaceae</taxon>
        <taxon>Aspergillus</taxon>
        <taxon>Aspergillus subgen. Circumdati</taxon>
    </lineage>
</organism>
<evidence type="ECO:0000256" key="1">
    <source>
        <dbReference type="SAM" id="Phobius"/>
    </source>
</evidence>
<dbReference type="VEuPathDB" id="FungiDB:ASPFODRAFT_269545"/>